<name>A0ABY6K4V0_9ARAC</name>
<dbReference type="EMBL" id="CP092864">
    <property type="protein sequence ID" value="UYV63607.1"/>
    <property type="molecule type" value="Genomic_DNA"/>
</dbReference>
<evidence type="ECO:0000313" key="9">
    <source>
        <dbReference type="Proteomes" id="UP001235939"/>
    </source>
</evidence>
<feature type="domain" description="Integrase catalytic" evidence="6">
    <location>
        <begin position="1397"/>
        <end position="1587"/>
    </location>
</feature>
<evidence type="ECO:0000256" key="1">
    <source>
        <dbReference type="ARBA" id="ARBA00005988"/>
    </source>
</evidence>
<reference evidence="8 9" key="1">
    <citation type="submission" date="2022-01" db="EMBL/GenBank/DDBJ databases">
        <title>A chromosomal length assembly of Cordylochernes scorpioides.</title>
        <authorList>
            <person name="Zeh D."/>
            <person name="Zeh J."/>
        </authorList>
    </citation>
    <scope>NUCLEOTIDE SEQUENCE [LARGE SCALE GENOMIC DNA]</scope>
    <source>
        <strain evidence="8">IN4F17</strain>
        <tissue evidence="8">Whole Body</tissue>
    </source>
</reference>
<dbReference type="SUPFAM" id="SSF53187">
    <property type="entry name" value="Zn-dependent exopeptidases"/>
    <property type="match status" value="1"/>
</dbReference>
<evidence type="ECO:0000259" key="6">
    <source>
        <dbReference type="PROSITE" id="PS50994"/>
    </source>
</evidence>
<dbReference type="Proteomes" id="UP001235939">
    <property type="component" value="Chromosome 02"/>
</dbReference>
<dbReference type="InterPro" id="IPR043502">
    <property type="entry name" value="DNA/RNA_pol_sf"/>
</dbReference>
<evidence type="ECO:0000259" key="7">
    <source>
        <dbReference type="PROSITE" id="PS52035"/>
    </source>
</evidence>
<feature type="region of interest" description="Disordered" evidence="4">
    <location>
        <begin position="3715"/>
        <end position="3735"/>
    </location>
</feature>
<comment type="similarity">
    <text evidence="1 3">Belongs to the peptidase M14 family.</text>
</comment>
<evidence type="ECO:0000259" key="5">
    <source>
        <dbReference type="PROSITE" id="PS50158"/>
    </source>
</evidence>
<evidence type="ECO:0000256" key="4">
    <source>
        <dbReference type="SAM" id="MobiDB-lite"/>
    </source>
</evidence>
<evidence type="ECO:0000313" key="8">
    <source>
        <dbReference type="EMBL" id="UYV63607.1"/>
    </source>
</evidence>
<gene>
    <name evidence="8" type="ORF">LAZ67_2004953</name>
</gene>
<dbReference type="PROSITE" id="PS50994">
    <property type="entry name" value="INTEGRASE"/>
    <property type="match status" value="1"/>
</dbReference>
<dbReference type="InterPro" id="IPR012337">
    <property type="entry name" value="RNaseH-like_sf"/>
</dbReference>
<dbReference type="Pfam" id="PF17921">
    <property type="entry name" value="Integrase_H2C2"/>
    <property type="match status" value="2"/>
</dbReference>
<comment type="caution">
    <text evidence="3">Lacks conserved residue(s) required for the propagation of feature annotation.</text>
</comment>
<feature type="domain" description="Peptidase M14" evidence="7">
    <location>
        <begin position="1830"/>
        <end position="2248"/>
    </location>
</feature>
<dbReference type="InterPro" id="IPR000834">
    <property type="entry name" value="Peptidase_M14"/>
</dbReference>
<dbReference type="Pfam" id="PF00246">
    <property type="entry name" value="Peptidase_M14"/>
    <property type="match status" value="2"/>
</dbReference>
<dbReference type="InterPro" id="IPR008042">
    <property type="entry name" value="Retrotrans_Pao"/>
</dbReference>
<dbReference type="SUPFAM" id="SSF56672">
    <property type="entry name" value="DNA/RNA polymerases"/>
    <property type="match status" value="2"/>
</dbReference>
<feature type="compositionally biased region" description="Low complexity" evidence="4">
    <location>
        <begin position="391"/>
        <end position="409"/>
    </location>
</feature>
<dbReference type="InterPro" id="IPR040676">
    <property type="entry name" value="DUF5641"/>
</dbReference>
<dbReference type="InterPro" id="IPR001878">
    <property type="entry name" value="Znf_CCHC"/>
</dbReference>
<evidence type="ECO:0000256" key="3">
    <source>
        <dbReference type="PROSITE-ProRule" id="PRU01379"/>
    </source>
</evidence>
<evidence type="ECO:0008006" key="10">
    <source>
        <dbReference type="Google" id="ProtNLM"/>
    </source>
</evidence>
<dbReference type="Gene3D" id="2.40.70.10">
    <property type="entry name" value="Acid Proteases"/>
    <property type="match status" value="1"/>
</dbReference>
<feature type="compositionally biased region" description="Basic and acidic residues" evidence="4">
    <location>
        <begin position="3717"/>
        <end position="3735"/>
    </location>
</feature>
<sequence>MSKKANSDILIFKIYVEEFNTYAKQFDEICQQKILRRLKLYHTNIAELFKTIKETYYQIVRSNALETSETLFKEYIDVKNRYENFVFQIEEILEVENVSQPVKSEQSVISKVKLPKFNLPVFSGEMSQWLSFKDLFLVTIDKNTTLSDIHKLQYLHSSLKGDAARIIKGFPITENNYTQAWKTLVERYDNKREIIFSQLDKIFKIKLYKISTSKAIYELLDICNESLRNLETIGLERNEMVDIMLIHFLQKKLDTPIRQQWELSYDNQELPSYQRFISFLAKQAQSLMNTMKDTTAKENLNKRVNTYNINVGFKNCLLCKLRHKLNQCNEFRQMSIQDRIGYVKQNQLCSNCLRGNHSVENCKITNRCFHCNGNHHTLLHVISSPPRQRESSSVQSTSPKSVQPSSVPSTSTSCCLSGAEGSIQILLSTAIIHIQDVNGEDQICRALLDNGSQISLITEKCAAKLGIPIRRKRIAVGGLGDQLVESSLGEVFIRFSSHFDHQSFETTALVLTKLTNNIPSFTVKKINYSHMKGLILADPSYFKSIEIDVILGSDIVFNLIQEGRRNGNENEPSAIHSKLGWLVYGPTSVSERQSFRNMAHFSSELESEDLIKRFWELESIPLEEIPTKEEKDCESHYLKNVVRDESGRYIVRLPFKESAEKFGQSKSIAISRFLNLEKRLEQNENIYVQYKQFMNEYIRLGHMQASCSLQTEPKYYIPHHCILKAQPNKLRVVFDASTKTTTQISLNDLLHVGPKLQNNIFSILLKFRTNSVALVADIEKMYRQIRLHPDDIKYQTILWRDRKDLELQEYNLLTVTYGLACAPYLAIRTLHQIAHEVQVSNPRISKIIREDFYVDDLLTGCPTVEDAKGLMQQLIAVLGSGGFVLRKWVSNETSIIEDLPLLLRGKGEVMEFNRKESGVNVLGIQWDPSYDTLNISCKSGPADIKSKRQIVSAIARIYDPCGWLSPTTVVLKLLLQEIWKLKCGWDEDIPASIQRKWNTFEREMKHFQQISIPRCIFQKNLLISNMQMHGFCDSSELAYSAVCYLRITYENNQIETILLTAKTKVAPTKKITIPRLELCAALMLAQLQSQTTQALPFNIDEQLYWTDSKIVLAWITSESKKWQIFVANRVAKIQDLTAAHSWQYISGKQNPADLATRGILPSCLINSKLWWHGPVWLTLDGSENIPSFTIDPSMGLEERSVILHATIAEPCPEFLSKYSSFTKLLRVMAWRKRFINITRKQPTQRLSFLTSQDLKDSLLQIVKIIQRCEFTPEINACIKNIPLPRKSKLISLNIFIDSQGILRVGGRLRHSDLDIDQKHPMLIPKDHFVTKLIVLHYHLNNLHSGTQLTLSLIRNKFWIPSGRNLIKRVLNQCLVCLKSKSKAIHQIMGDLPKNRLLPGRPFEKIGIDLAGPIQAKPMLKRSKVIFKFYIVLFVCFTTKAIHLEISSDLTAETFLAALKRFISRRGRPTDIYSDNATNFKGASNILKERWKLFKAANIQDFSAIESINWHFIPPSAPNFGGLWEAGIKSVKTILSKTMKSRLLNYEELLTLLAQIEACLNSRPLTFVSNDPNDLTALTPGHFLIGNAMRHDAESDHSTLNLRSRWDLIQPQRDYFWNRWSCEYLHQLQERRKWRTSHPDVNIGDLVMLKEQNKPLQWKLARIVQIFPGEDDHVRVVLLRTPKGLLKRPITKICPLPYKEDDILRHLKVEFLTEPMGEARSVLIKTLPESSALVWNTLNKANINANVTIPNLRQKANHGRVSGCWPSSAWYKLYLNDHKTGHSSILKNHETEVDLNLSNLTKFEWKIDPVCDRYLKEERAGLGITDWDYTSYHSLSQVTQERTLLSPSLAVQIYGHLEKLASETNDTELITLGKTHEGRQLKAIRDKLHKAIAALYMLVKYSRFLLQAPYRQREGCSAHGVRWCTLGNGSVQPYVSTWQNRNSRHVQLLLTWSIDTAHPLIKNPINDNSDILKKYNVVIIPVYNPDGYEYSQRGPAERTWRKNRRPQSKSCIGVDLNRNTDVKHEVVVTTMYRVGSGVIGITQLDETCWMSPQRWRENQLERSRTAGPADDGERLSDDRSYFCPCKNVKCKKCRQQRYVAEWEDRWRVGCRDDSYPGATPFSELETQALRKYALSLGSSLKVYLALHSYGQLWMYPYAYTTSLPPNYDNLVCIGKLGVNALAQKYGTRYQLGQVSRLVDKTKASEDKMEDVSRRRRKAIRGVFTKVVNDINEELKDSSVDKNRIYARFDRLESLHLELVALNEQCQAILLAQEAITDDEINREFEDCERYIQERFAVKQRICIIRSQDKDEAVSAGSRKANSHVKLPELELKTYDGSLENWLPWQAVLPGSPAYRVIASYPVTGDNYNFAVQALQERFGDPNMLTELYVRQLLNLVMTNVRRENKNLGNLYDDLSSHLRSLETLGIDPQLSGIFLYPLVESSLPTEILRIWLRHPSSCYGQERIEMEDPLDRKREIPERLKALMDFLRAEVKSAQRLKVIEKVFKLEEPQGKSHYMRKEKKWNGPIPAIVSGLFSSHRTVECCFCERTNHDSWQCRNIDRLSPEDRDRRIRNARLCFRCLNNGHFKQQCRARLRCKNCGKGHFDIFCRESSSKETGDPIKEKSTEPAATFSSQACTGQIMMMTTVALLRGSKATSCVRLLFDTGSQYSYVNKALIKYLGLEKKGEMAIAKSLFGGTRVEEVKHGKYILDLESLNNRDHVQVEALDQPKICENVPPLPKGDWLTKLRDKGVSIAPENFKSGDIDILIGADHLGKLLTGRVQQVGADLTAMETRLGWTLMGQSPVVCKEDKVQIALNGLVAGGNLRDLWELDVLGIQDSIEAVSKKKRETELEEHFIKNIRRDGDQRYSVALPWKCERNNIPSNLEIAQRRLEACTSKLRKEKKVVEYSTILQEWEREGLIEMIKETRPQRKGHYLPHRPVFKAESRTTPLRPVFDASCKSYNGLSLNDYLEKGPNFLEKIPEILIRFRERGIGVLADIRKAFQMISVQLQDQDFLRFLWWDQTDPMKVTVLRHKRVVFGLSCSPFILGAVIDHHLNSVQGPAAEIAKIMARSFYVDNLVTSLSSQEEVLQFQNTAVNIMEMAKMDLREWEFNLPVSNSKEEKGTNTKVLGLVWDKVEDVLNCDVSIEKDLPRRLTKRIVLSKIQQVFDPLGVYSPIFLPPKLLLQRSWELKIGWDSQLPEDMDREFRTWYSQIGLLSEIKIPRHIWFDQTNKNEIHVFCDASKSAYAAVAYMRSEVQGRVHLSLLWSKSRLAPTRRVTIPRLELLACVLGARLVGSISTALTNSCPVTLWTDSSTVIAWLGRKNEWNVFVRNRVKEIRDTVNNENWKFVYGKLNPADLPSRGCSIVQFVSTNCFEPTIDEEEILKEKRKTLQAHTTLVVKANRLFLDRRSRYSLNIKIMAWVLRFLDNAKIIPAERGSLKVIELERAERKLLRLIQHETFPGKQAPRNGLKTIKSVEGLWCVETKLLHGQDPEVFKRPILLPRDHPLVEQMVREIHQENGHGGAQFILSRLREKFWIIGGRRLIKQIIGKCVICRRHNQRPIQTPGAALPTNRIGLGKPFEVTGVDLLGPLHLKGGSKFWTNANNEFPELEKIRVNSFTRKYKILSKLNEELKQRFRKEYLGVLMQRAENKRERCIKEGDLVLIGQDNTKRILWPVGRIIKLYLGKDGVNRVAKVKTSTGEWLRPVQRLFPLEISSEETPEKTSGDKEKEKPLTIKTRSGREVRKPIRYRCRLYLGLDLYQYAGQDELCPRIERQRWLWLPIACKPDHTYSRGSLGWNTSHTAV</sequence>
<dbReference type="InterPro" id="IPR036397">
    <property type="entry name" value="RNaseH_sf"/>
</dbReference>
<dbReference type="SUPFAM" id="SSF53098">
    <property type="entry name" value="Ribonuclease H-like"/>
    <property type="match status" value="1"/>
</dbReference>
<evidence type="ECO:0000256" key="2">
    <source>
        <dbReference type="PROSITE-ProRule" id="PRU00047"/>
    </source>
</evidence>
<dbReference type="InterPro" id="IPR001584">
    <property type="entry name" value="Integrase_cat-core"/>
</dbReference>
<dbReference type="CDD" id="cd01644">
    <property type="entry name" value="RT_pepA17"/>
    <property type="match status" value="1"/>
</dbReference>
<feature type="region of interest" description="Disordered" evidence="4">
    <location>
        <begin position="384"/>
        <end position="409"/>
    </location>
</feature>
<dbReference type="InterPro" id="IPR005312">
    <property type="entry name" value="DUF1759"/>
</dbReference>
<dbReference type="InterPro" id="IPR021109">
    <property type="entry name" value="Peptidase_aspartic_dom_sf"/>
</dbReference>
<dbReference type="Gene3D" id="3.40.630.10">
    <property type="entry name" value="Zn peptidases"/>
    <property type="match status" value="2"/>
</dbReference>
<organism evidence="8 9">
    <name type="scientific">Cordylochernes scorpioides</name>
    <dbReference type="NCBI Taxonomy" id="51811"/>
    <lineage>
        <taxon>Eukaryota</taxon>
        <taxon>Metazoa</taxon>
        <taxon>Ecdysozoa</taxon>
        <taxon>Arthropoda</taxon>
        <taxon>Chelicerata</taxon>
        <taxon>Arachnida</taxon>
        <taxon>Pseudoscorpiones</taxon>
        <taxon>Cheliferoidea</taxon>
        <taxon>Chernetidae</taxon>
        <taxon>Cordylochernes</taxon>
    </lineage>
</organism>
<dbReference type="Gene3D" id="1.10.340.70">
    <property type="match status" value="2"/>
</dbReference>
<keyword evidence="2" id="KW-0479">Metal-binding</keyword>
<dbReference type="Pfam" id="PF03564">
    <property type="entry name" value="DUF1759"/>
    <property type="match status" value="2"/>
</dbReference>
<dbReference type="PROSITE" id="PS52035">
    <property type="entry name" value="PEPTIDASE_M14"/>
    <property type="match status" value="1"/>
</dbReference>
<dbReference type="Gene3D" id="3.30.70.270">
    <property type="match status" value="1"/>
</dbReference>
<keyword evidence="9" id="KW-1185">Reference proteome</keyword>
<dbReference type="SMART" id="SM00631">
    <property type="entry name" value="Zn_pept"/>
    <property type="match status" value="1"/>
</dbReference>
<keyword evidence="2" id="KW-0863">Zinc-finger</keyword>
<dbReference type="PROSITE" id="PS50158">
    <property type="entry name" value="ZF_CCHC"/>
    <property type="match status" value="1"/>
</dbReference>
<keyword evidence="2" id="KW-0862">Zinc</keyword>
<dbReference type="PANTHER" id="PTHR47331:SF1">
    <property type="entry name" value="GAG-LIKE PROTEIN"/>
    <property type="match status" value="1"/>
</dbReference>
<dbReference type="SMART" id="SM00343">
    <property type="entry name" value="ZnF_C2HC"/>
    <property type="match status" value="4"/>
</dbReference>
<dbReference type="Pfam" id="PF05380">
    <property type="entry name" value="Peptidase_A17"/>
    <property type="match status" value="2"/>
</dbReference>
<dbReference type="InterPro" id="IPR043128">
    <property type="entry name" value="Rev_trsase/Diguanyl_cyclase"/>
</dbReference>
<dbReference type="Pfam" id="PF18701">
    <property type="entry name" value="DUF5641"/>
    <property type="match status" value="2"/>
</dbReference>
<proteinExistence type="inferred from homology"/>
<dbReference type="Gene3D" id="3.30.420.10">
    <property type="entry name" value="Ribonuclease H-like superfamily/Ribonuclease H"/>
    <property type="match status" value="1"/>
</dbReference>
<dbReference type="PANTHER" id="PTHR47331">
    <property type="entry name" value="PHD-TYPE DOMAIN-CONTAINING PROTEIN"/>
    <property type="match status" value="1"/>
</dbReference>
<protein>
    <recommendedName>
        <fullName evidence="10">Endonuclease</fullName>
    </recommendedName>
</protein>
<dbReference type="Gene3D" id="3.10.10.10">
    <property type="entry name" value="HIV Type 1 Reverse Transcriptase, subunit A, domain 1"/>
    <property type="match status" value="1"/>
</dbReference>
<dbReference type="InterPro" id="IPR041588">
    <property type="entry name" value="Integrase_H2C2"/>
</dbReference>
<feature type="domain" description="CCHC-type" evidence="5">
    <location>
        <begin position="2575"/>
        <end position="2589"/>
    </location>
</feature>
<dbReference type="CDD" id="cd00303">
    <property type="entry name" value="retropepsin_like"/>
    <property type="match status" value="1"/>
</dbReference>
<accession>A0ABY6K4V0</accession>